<keyword evidence="2" id="KW-1185">Reference proteome</keyword>
<gene>
    <name evidence="1" type="ORF">ABID16_003019</name>
</gene>
<dbReference type="Proteomes" id="UP001549047">
    <property type="component" value="Unassembled WGS sequence"/>
</dbReference>
<organism evidence="1 2">
    <name type="scientific">Rhizobium aquaticum</name>
    <dbReference type="NCBI Taxonomy" id="1549636"/>
    <lineage>
        <taxon>Bacteria</taxon>
        <taxon>Pseudomonadati</taxon>
        <taxon>Pseudomonadota</taxon>
        <taxon>Alphaproteobacteria</taxon>
        <taxon>Hyphomicrobiales</taxon>
        <taxon>Rhizobiaceae</taxon>
        <taxon>Rhizobium/Agrobacterium group</taxon>
        <taxon>Rhizobium</taxon>
    </lineage>
</organism>
<comment type="caution">
    <text evidence="1">The sequence shown here is derived from an EMBL/GenBank/DDBJ whole genome shotgun (WGS) entry which is preliminary data.</text>
</comment>
<accession>A0ABV2J1P5</accession>
<name>A0ABV2J1P5_9HYPH</name>
<reference evidence="1 2" key="1">
    <citation type="submission" date="2024-06" db="EMBL/GenBank/DDBJ databases">
        <title>Genomic Encyclopedia of Type Strains, Phase IV (KMG-IV): sequencing the most valuable type-strain genomes for metagenomic binning, comparative biology and taxonomic classification.</title>
        <authorList>
            <person name="Goeker M."/>
        </authorList>
    </citation>
    <scope>NUCLEOTIDE SEQUENCE [LARGE SCALE GENOMIC DNA]</scope>
    <source>
        <strain evidence="1 2">DSM 29780</strain>
    </source>
</reference>
<evidence type="ECO:0000313" key="2">
    <source>
        <dbReference type="Proteomes" id="UP001549047"/>
    </source>
</evidence>
<dbReference type="EMBL" id="JBEPMB010000004">
    <property type="protein sequence ID" value="MET3614682.1"/>
    <property type="molecule type" value="Genomic_DNA"/>
</dbReference>
<evidence type="ECO:0008006" key="3">
    <source>
        <dbReference type="Google" id="ProtNLM"/>
    </source>
</evidence>
<evidence type="ECO:0000313" key="1">
    <source>
        <dbReference type="EMBL" id="MET3614682.1"/>
    </source>
</evidence>
<proteinExistence type="predicted"/>
<dbReference type="RefSeq" id="WP_354557160.1">
    <property type="nucleotide sequence ID" value="NZ_JBEPMB010000004.1"/>
</dbReference>
<protein>
    <recommendedName>
        <fullName evidence="3">CopG family transcriptional regulator</fullName>
    </recommendedName>
</protein>
<sequence length="93" mass="10386">MNDHKERAAFTISKSPNAELEGVVPASKRSRFVEQAIADALLRDARKRALDALDALDKLPSYDTSGEDSVEVLRRIRQERDSEIALRHRVAAA</sequence>